<evidence type="ECO:0000313" key="2">
    <source>
        <dbReference type="EMBL" id="GBP46678.1"/>
    </source>
</evidence>
<protein>
    <recommendedName>
        <fullName evidence="4">Endonuclease/exonuclease/phosphatase domain-containing protein</fullName>
    </recommendedName>
</protein>
<evidence type="ECO:0000313" key="3">
    <source>
        <dbReference type="Proteomes" id="UP000299102"/>
    </source>
</evidence>
<dbReference type="AlphaFoldDB" id="A0A4C1W5R4"/>
<sequence length="100" mass="11449">MDLKSRQASKSGNNSIQRQVEGEKGSPAGRRNRSRRSYSRRRPEVKDRVRLLQGTKSKPYLRRTRAKIQSMEANNVILAGDVNAWSHWWSSRAEDPRGAA</sequence>
<feature type="region of interest" description="Disordered" evidence="1">
    <location>
        <begin position="1"/>
        <end position="58"/>
    </location>
</feature>
<feature type="compositionally biased region" description="Basic and acidic residues" evidence="1">
    <location>
        <begin position="41"/>
        <end position="50"/>
    </location>
</feature>
<dbReference type="SUPFAM" id="SSF56219">
    <property type="entry name" value="DNase I-like"/>
    <property type="match status" value="1"/>
</dbReference>
<proteinExistence type="predicted"/>
<evidence type="ECO:0008006" key="4">
    <source>
        <dbReference type="Google" id="ProtNLM"/>
    </source>
</evidence>
<dbReference type="InterPro" id="IPR036691">
    <property type="entry name" value="Endo/exonu/phosph_ase_sf"/>
</dbReference>
<organism evidence="2 3">
    <name type="scientific">Eumeta variegata</name>
    <name type="common">Bagworm moth</name>
    <name type="synonym">Eumeta japonica</name>
    <dbReference type="NCBI Taxonomy" id="151549"/>
    <lineage>
        <taxon>Eukaryota</taxon>
        <taxon>Metazoa</taxon>
        <taxon>Ecdysozoa</taxon>
        <taxon>Arthropoda</taxon>
        <taxon>Hexapoda</taxon>
        <taxon>Insecta</taxon>
        <taxon>Pterygota</taxon>
        <taxon>Neoptera</taxon>
        <taxon>Endopterygota</taxon>
        <taxon>Lepidoptera</taxon>
        <taxon>Glossata</taxon>
        <taxon>Ditrysia</taxon>
        <taxon>Tineoidea</taxon>
        <taxon>Psychidae</taxon>
        <taxon>Oiketicinae</taxon>
        <taxon>Eumeta</taxon>
    </lineage>
</organism>
<feature type="compositionally biased region" description="Basic residues" evidence="1">
    <location>
        <begin position="30"/>
        <end position="40"/>
    </location>
</feature>
<dbReference type="Proteomes" id="UP000299102">
    <property type="component" value="Unassembled WGS sequence"/>
</dbReference>
<gene>
    <name evidence="2" type="ORF">EVAR_86930_1</name>
</gene>
<name>A0A4C1W5R4_EUMVA</name>
<keyword evidence="3" id="KW-1185">Reference proteome</keyword>
<dbReference type="Gene3D" id="3.60.10.10">
    <property type="entry name" value="Endonuclease/exonuclease/phosphatase"/>
    <property type="match status" value="1"/>
</dbReference>
<reference evidence="2 3" key="1">
    <citation type="journal article" date="2019" name="Commun. Biol.">
        <title>The bagworm genome reveals a unique fibroin gene that provides high tensile strength.</title>
        <authorList>
            <person name="Kono N."/>
            <person name="Nakamura H."/>
            <person name="Ohtoshi R."/>
            <person name="Tomita M."/>
            <person name="Numata K."/>
            <person name="Arakawa K."/>
        </authorList>
    </citation>
    <scope>NUCLEOTIDE SEQUENCE [LARGE SCALE GENOMIC DNA]</scope>
</reference>
<evidence type="ECO:0000256" key="1">
    <source>
        <dbReference type="SAM" id="MobiDB-lite"/>
    </source>
</evidence>
<accession>A0A4C1W5R4</accession>
<dbReference type="EMBL" id="BGZK01000488">
    <property type="protein sequence ID" value="GBP46678.1"/>
    <property type="molecule type" value="Genomic_DNA"/>
</dbReference>
<feature type="compositionally biased region" description="Polar residues" evidence="1">
    <location>
        <begin position="1"/>
        <end position="18"/>
    </location>
</feature>
<comment type="caution">
    <text evidence="2">The sequence shown here is derived from an EMBL/GenBank/DDBJ whole genome shotgun (WGS) entry which is preliminary data.</text>
</comment>